<organism evidence="2 3">
    <name type="scientific">Fistulifera solaris</name>
    <name type="common">Oleaginous diatom</name>
    <dbReference type="NCBI Taxonomy" id="1519565"/>
    <lineage>
        <taxon>Eukaryota</taxon>
        <taxon>Sar</taxon>
        <taxon>Stramenopiles</taxon>
        <taxon>Ochrophyta</taxon>
        <taxon>Bacillariophyta</taxon>
        <taxon>Bacillariophyceae</taxon>
        <taxon>Bacillariophycidae</taxon>
        <taxon>Naviculales</taxon>
        <taxon>Naviculaceae</taxon>
        <taxon>Fistulifera</taxon>
    </lineage>
</organism>
<gene>
    <name evidence="2" type="ORF">FisN_13Lh008</name>
</gene>
<comment type="caution">
    <text evidence="2">The sequence shown here is derived from an EMBL/GenBank/DDBJ whole genome shotgun (WGS) entry which is preliminary data.</text>
</comment>
<dbReference type="InParanoid" id="A0A1Z5JFM7"/>
<evidence type="ECO:0000313" key="3">
    <source>
        <dbReference type="Proteomes" id="UP000198406"/>
    </source>
</evidence>
<proteinExistence type="predicted"/>
<keyword evidence="3" id="KW-1185">Reference proteome</keyword>
<protein>
    <submittedName>
        <fullName evidence="2">Uncharacterized protein</fullName>
    </submittedName>
</protein>
<evidence type="ECO:0000256" key="1">
    <source>
        <dbReference type="SAM" id="MobiDB-lite"/>
    </source>
</evidence>
<feature type="region of interest" description="Disordered" evidence="1">
    <location>
        <begin position="72"/>
        <end position="118"/>
    </location>
</feature>
<reference evidence="2 3" key="1">
    <citation type="journal article" date="2015" name="Plant Cell">
        <title>Oil accumulation by the oleaginous diatom Fistulifera solaris as revealed by the genome and transcriptome.</title>
        <authorList>
            <person name="Tanaka T."/>
            <person name="Maeda Y."/>
            <person name="Veluchamy A."/>
            <person name="Tanaka M."/>
            <person name="Abida H."/>
            <person name="Marechal E."/>
            <person name="Bowler C."/>
            <person name="Muto M."/>
            <person name="Sunaga Y."/>
            <person name="Tanaka M."/>
            <person name="Yoshino T."/>
            <person name="Taniguchi T."/>
            <person name="Fukuda Y."/>
            <person name="Nemoto M."/>
            <person name="Matsumoto M."/>
            <person name="Wong P.S."/>
            <person name="Aburatani S."/>
            <person name="Fujibuchi W."/>
        </authorList>
    </citation>
    <scope>NUCLEOTIDE SEQUENCE [LARGE SCALE GENOMIC DNA]</scope>
    <source>
        <strain evidence="2 3">JPCC DA0580</strain>
    </source>
</reference>
<feature type="compositionally biased region" description="Low complexity" evidence="1">
    <location>
        <begin position="104"/>
        <end position="118"/>
    </location>
</feature>
<feature type="region of interest" description="Disordered" evidence="1">
    <location>
        <begin position="201"/>
        <end position="233"/>
    </location>
</feature>
<dbReference type="Proteomes" id="UP000198406">
    <property type="component" value="Unassembled WGS sequence"/>
</dbReference>
<evidence type="ECO:0000313" key="2">
    <source>
        <dbReference type="EMBL" id="GAX12558.1"/>
    </source>
</evidence>
<dbReference type="AlphaFoldDB" id="A0A1Z5JFM7"/>
<accession>A0A1Z5JFM7</accession>
<dbReference type="EMBL" id="BDSP01000053">
    <property type="protein sequence ID" value="GAX12558.1"/>
    <property type="molecule type" value="Genomic_DNA"/>
</dbReference>
<name>A0A1Z5JFM7_FISSO</name>
<feature type="compositionally biased region" description="Acidic residues" evidence="1">
    <location>
        <begin position="205"/>
        <end position="221"/>
    </location>
</feature>
<feature type="compositionally biased region" description="Basic and acidic residues" evidence="1">
    <location>
        <begin position="496"/>
        <end position="510"/>
    </location>
</feature>
<sequence length="530" mass="59771">MTTPPSRHPFQANNAHALLQENAKEDEICVVLDSDDSSSGSEPSVAYFKAGRQIPTAISQKITMYEDLSCRDESESDFGSPRRIVAKGNAVSRRIQESGHEIQASSVPADLSSPSKSSASKEFLVSPVKAIERAKRTKIWEKASLYEKSSKADQQQPVLSSPRRKALPEALQPVLNVFEGRRMYQKDDVQRASVRDLMRGPVNSVEDDDGSIIDVDDDDDSDSGHYDHRGTYRKPVGNLRTTLQKFEKLSQLAKKKKDLQNQIGTLGTKAKRRGSAGNGTISGRTVEEKMQRIDAMFHLHHAIKGTEIGSLAEMQQQIKCAHREDFEKEVRAAKKKELLDRYETNVRMEKVQRKLRKEEELARQMMETSDLINKKVVKKSVQQAEVLSRKMSRRQTIARSMHVVTDLPQGYKKRDNATIMQLRHEYQRQSLGVADHLDYNASCGSLPAVLGNDHDDLSPLSIQTLVKRGNRAKWVSGLRPGITRGDSYGNGLEDSYEQHGADDEYSADKSRNHRSHHTERFRCATCCRRL</sequence>
<feature type="region of interest" description="Disordered" evidence="1">
    <location>
        <begin position="486"/>
        <end position="514"/>
    </location>
</feature>